<dbReference type="PANTHER" id="PTHR30469">
    <property type="entry name" value="MULTIDRUG RESISTANCE PROTEIN MDTA"/>
    <property type="match status" value="1"/>
</dbReference>
<feature type="transmembrane region" description="Helical" evidence="2">
    <location>
        <begin position="12"/>
        <end position="31"/>
    </location>
</feature>
<dbReference type="InterPro" id="IPR058792">
    <property type="entry name" value="Beta-barrel_RND_2"/>
</dbReference>
<dbReference type="GO" id="GO:0015562">
    <property type="term" value="F:efflux transmembrane transporter activity"/>
    <property type="evidence" value="ECO:0007669"/>
    <property type="project" value="TreeGrafter"/>
</dbReference>
<feature type="domain" description="YknX-like C-terminal permuted SH3-like" evidence="5">
    <location>
        <begin position="349"/>
        <end position="415"/>
    </location>
</feature>
<evidence type="ECO:0000259" key="4">
    <source>
        <dbReference type="Pfam" id="PF25954"/>
    </source>
</evidence>
<dbReference type="Pfam" id="PF25989">
    <property type="entry name" value="YknX_C"/>
    <property type="match status" value="1"/>
</dbReference>
<proteinExistence type="inferred from homology"/>
<name>A0A1V4II25_9CLOT</name>
<dbReference type="STRING" id="225345.CLCHR_33400"/>
<dbReference type="InterPro" id="IPR006143">
    <property type="entry name" value="RND_pump_MFP"/>
</dbReference>
<dbReference type="Proteomes" id="UP000191056">
    <property type="component" value="Unassembled WGS sequence"/>
</dbReference>
<dbReference type="GO" id="GO:1990281">
    <property type="term" value="C:efflux pump complex"/>
    <property type="evidence" value="ECO:0007669"/>
    <property type="project" value="TreeGrafter"/>
</dbReference>
<dbReference type="AlphaFoldDB" id="A0A1V4II25"/>
<protein>
    <submittedName>
        <fullName evidence="6">Macrolide export protein MacA</fullName>
    </submittedName>
</protein>
<evidence type="ECO:0000256" key="2">
    <source>
        <dbReference type="SAM" id="Phobius"/>
    </source>
</evidence>
<dbReference type="Pfam" id="PF25954">
    <property type="entry name" value="Beta-barrel_RND_2"/>
    <property type="match status" value="1"/>
</dbReference>
<keyword evidence="2" id="KW-1133">Transmembrane helix</keyword>
<evidence type="ECO:0000256" key="1">
    <source>
        <dbReference type="ARBA" id="ARBA00009477"/>
    </source>
</evidence>
<evidence type="ECO:0000259" key="5">
    <source>
        <dbReference type="Pfam" id="PF25989"/>
    </source>
</evidence>
<dbReference type="OrthoDB" id="9810430at2"/>
<keyword evidence="7" id="KW-1185">Reference proteome</keyword>
<dbReference type="Gene3D" id="2.40.420.20">
    <property type="match status" value="1"/>
</dbReference>
<evidence type="ECO:0000313" key="6">
    <source>
        <dbReference type="EMBL" id="OPJ59662.1"/>
    </source>
</evidence>
<feature type="domain" description="CusB-like beta-barrel" evidence="4">
    <location>
        <begin position="270"/>
        <end position="343"/>
    </location>
</feature>
<evidence type="ECO:0000259" key="3">
    <source>
        <dbReference type="Pfam" id="PF25881"/>
    </source>
</evidence>
<dbReference type="Gene3D" id="2.40.50.100">
    <property type="match status" value="1"/>
</dbReference>
<dbReference type="Pfam" id="PF25881">
    <property type="entry name" value="HH_YBHG"/>
    <property type="match status" value="1"/>
</dbReference>
<dbReference type="Gene3D" id="1.10.287.470">
    <property type="entry name" value="Helix hairpin bin"/>
    <property type="match status" value="1"/>
</dbReference>
<dbReference type="RefSeq" id="WP_079440932.1">
    <property type="nucleotide sequence ID" value="NZ_MZGT01000048.1"/>
</dbReference>
<dbReference type="EMBL" id="MZGT01000048">
    <property type="protein sequence ID" value="OPJ59662.1"/>
    <property type="molecule type" value="Genomic_DNA"/>
</dbReference>
<dbReference type="PANTHER" id="PTHR30469:SF33">
    <property type="entry name" value="SLR1207 PROTEIN"/>
    <property type="match status" value="1"/>
</dbReference>
<comment type="caution">
    <text evidence="6">The sequence shown here is derived from an EMBL/GenBank/DDBJ whole genome shotgun (WGS) entry which is preliminary data.</text>
</comment>
<dbReference type="Gene3D" id="2.40.30.170">
    <property type="match status" value="1"/>
</dbReference>
<evidence type="ECO:0000313" key="7">
    <source>
        <dbReference type="Proteomes" id="UP000191056"/>
    </source>
</evidence>
<dbReference type="InterPro" id="IPR058637">
    <property type="entry name" value="YknX-like_C"/>
</dbReference>
<comment type="similarity">
    <text evidence="1">Belongs to the membrane fusion protein (MFP) (TC 8.A.1) family.</text>
</comment>
<feature type="domain" description="YbhG-like alpha-helical hairpin" evidence="3">
    <location>
        <begin position="101"/>
        <end position="230"/>
    </location>
</feature>
<organism evidence="6 7">
    <name type="scientific">Clostridium chromiireducens</name>
    <dbReference type="NCBI Taxonomy" id="225345"/>
    <lineage>
        <taxon>Bacteria</taxon>
        <taxon>Bacillati</taxon>
        <taxon>Bacillota</taxon>
        <taxon>Clostridia</taxon>
        <taxon>Eubacteriales</taxon>
        <taxon>Clostridiaceae</taxon>
        <taxon>Clostridium</taxon>
    </lineage>
</organism>
<dbReference type="SUPFAM" id="SSF56954">
    <property type="entry name" value="Outer membrane efflux proteins (OEP)"/>
    <property type="match status" value="1"/>
</dbReference>
<dbReference type="NCBIfam" id="TIGR01730">
    <property type="entry name" value="RND_mfp"/>
    <property type="match status" value="1"/>
</dbReference>
<gene>
    <name evidence="6" type="primary">macA_3</name>
    <name evidence="6" type="ORF">CLCHR_33400</name>
</gene>
<dbReference type="InterPro" id="IPR059052">
    <property type="entry name" value="HH_YbhG-like"/>
</dbReference>
<reference evidence="6 7" key="1">
    <citation type="submission" date="2017-03" db="EMBL/GenBank/DDBJ databases">
        <title>Genome sequence of Clostridium chromiireducens DSM 23318.</title>
        <authorList>
            <person name="Poehlein A."/>
            <person name="Daniel R."/>
        </authorList>
    </citation>
    <scope>NUCLEOTIDE SEQUENCE [LARGE SCALE GENOMIC DNA]</scope>
    <source>
        <strain evidence="6 7">DSM 23318</strain>
    </source>
</reference>
<dbReference type="SUPFAM" id="SSF111369">
    <property type="entry name" value="HlyD-like secretion proteins"/>
    <property type="match status" value="2"/>
</dbReference>
<keyword evidence="2" id="KW-0812">Transmembrane</keyword>
<sequence>MKFKGLKKKKKLLIGGVVLAVVVAIVISILAKNKPAEIVQEVKNVKTQKITTGTISTNVEYASNLKPAKQVVVSPKAGGRVTTVDVKVGDKVSVGQTLFTLDTIDYAAQLEQAEAGVSAASANLERTSDSGFMQQLLQAEQLVGKLQIQYNTVKDSYDRTQTLYSAEAVSKKELDDAKAQFDAITIDLKNAQDSLELLKSKSGPQATKAAAAALEQAHAGVSAVQNQINNATITAPIAGVVSEKAVEVGELASAQSGSVTVIDSSSLEAEINIPDKMLEKIQVGQSVQVDINALPDAKIVGVIENISPNTSSKNNFYVVKVKIDNSNDEIKAGMFAKISLPAEKKDNILMVPNETIKMENGVNYLYTVNSGQVKKIAVEIGISNEKFTEVTGKVEEGIDVITEGQNLLSDGEKVNLVQ</sequence>
<accession>A0A1V4II25</accession>
<keyword evidence="2" id="KW-0472">Membrane</keyword>